<name>V8NJT0_OPHHA</name>
<sequence>MLCFQHWPIRILCPSPASSTTSGATLLLPVGCSSSPSESVSNRGMTEFCVAETSLLRCSPLPFSTFSASNHTLNNWETTMGNSYLCRKEESILVSPGYKINVFDLKIQPFEVEEGQFSAGHLEVYLCPQGHLSGANESGAFLELLERTVLGLLNFDLDNLFDPSFKPAVLSIQNVDFAVFKRATFCLLNAEPSPDELVFLCCAMRLFHSPPSRKHLWDIEGTINPMWKHLILSLQPKPEPEFLSLRRPLLKRVEPDFATFFCPTDFACFRSFLGRPQVAIASPQDAATLTNTCRLPSDHISILFWGFCDGHKCENPNGCNFRTASTGECLQDDDTVLIPIVVGAALAGLVVIIVITYLIGRRKTYAGYQTLQLCKTCETLFKNGELLLP</sequence>
<dbReference type="GO" id="GO:0031902">
    <property type="term" value="C:late endosome membrane"/>
    <property type="evidence" value="ECO:0007669"/>
    <property type="project" value="TreeGrafter"/>
</dbReference>
<evidence type="ECO:0000259" key="9">
    <source>
        <dbReference type="Pfam" id="PF01299"/>
    </source>
</evidence>
<dbReference type="InterPro" id="IPR048524">
    <property type="entry name" value="Lamp2-like_TM"/>
</dbReference>
<evidence type="ECO:0000256" key="7">
    <source>
        <dbReference type="ARBA" id="ARBA00023180"/>
    </source>
</evidence>
<reference evidence="11 12" key="1">
    <citation type="journal article" date="2013" name="Proc. Natl. Acad. Sci. U.S.A.">
        <title>The king cobra genome reveals dynamic gene evolution and adaptation in the snake venom system.</title>
        <authorList>
            <person name="Vonk F.J."/>
            <person name="Casewell N.R."/>
            <person name="Henkel C.V."/>
            <person name="Heimberg A.M."/>
            <person name="Jansen H.J."/>
            <person name="McCleary R.J."/>
            <person name="Kerkkamp H.M."/>
            <person name="Vos R.A."/>
            <person name="Guerreiro I."/>
            <person name="Calvete J.J."/>
            <person name="Wuster W."/>
            <person name="Woods A.E."/>
            <person name="Logan J.M."/>
            <person name="Harrison R.A."/>
            <person name="Castoe T.A."/>
            <person name="de Koning A.P."/>
            <person name="Pollock D.D."/>
            <person name="Yandell M."/>
            <person name="Calderon D."/>
            <person name="Renjifo C."/>
            <person name="Currier R.B."/>
            <person name="Salgado D."/>
            <person name="Pla D."/>
            <person name="Sanz L."/>
            <person name="Hyder A.S."/>
            <person name="Ribeiro J.M."/>
            <person name="Arntzen J.W."/>
            <person name="van den Thillart G.E."/>
            <person name="Boetzer M."/>
            <person name="Pirovano W."/>
            <person name="Dirks R.P."/>
            <person name="Spaink H.P."/>
            <person name="Duboule D."/>
            <person name="McGlinn E."/>
            <person name="Kini R.M."/>
            <person name="Richardson M.K."/>
        </authorList>
    </citation>
    <scope>NUCLEOTIDE SEQUENCE</scope>
    <source>
        <tissue evidence="11">Blood</tissue>
    </source>
</reference>
<dbReference type="Gene3D" id="2.40.160.110">
    <property type="match status" value="1"/>
</dbReference>
<protein>
    <submittedName>
        <fullName evidence="11">Lysosome-associated membrane glycoprotein 1</fullName>
    </submittedName>
</protein>
<keyword evidence="2 8" id="KW-0812">Transmembrane</keyword>
<feature type="non-terminal residue" evidence="11">
    <location>
        <position position="1"/>
    </location>
</feature>
<organism evidence="11 12">
    <name type="scientific">Ophiophagus hannah</name>
    <name type="common">King cobra</name>
    <name type="synonym">Naja hannah</name>
    <dbReference type="NCBI Taxonomy" id="8665"/>
    <lineage>
        <taxon>Eukaryota</taxon>
        <taxon>Metazoa</taxon>
        <taxon>Chordata</taxon>
        <taxon>Craniata</taxon>
        <taxon>Vertebrata</taxon>
        <taxon>Euteleostomi</taxon>
        <taxon>Lepidosauria</taxon>
        <taxon>Squamata</taxon>
        <taxon>Bifurcata</taxon>
        <taxon>Unidentata</taxon>
        <taxon>Episquamata</taxon>
        <taxon>Toxicofera</taxon>
        <taxon>Serpentes</taxon>
        <taxon>Colubroidea</taxon>
        <taxon>Elapidae</taxon>
        <taxon>Elapinae</taxon>
        <taxon>Ophiophagus</taxon>
    </lineage>
</organism>
<keyword evidence="6 8" id="KW-0472">Membrane</keyword>
<keyword evidence="4" id="KW-0967">Endosome</keyword>
<evidence type="ECO:0000313" key="11">
    <source>
        <dbReference type="EMBL" id="ETE62231.1"/>
    </source>
</evidence>
<evidence type="ECO:0000256" key="8">
    <source>
        <dbReference type="SAM" id="Phobius"/>
    </source>
</evidence>
<evidence type="ECO:0000256" key="6">
    <source>
        <dbReference type="ARBA" id="ARBA00023136"/>
    </source>
</evidence>
<dbReference type="Pfam" id="PF01299">
    <property type="entry name" value="Lamp2-like_luminal"/>
    <property type="match status" value="1"/>
</dbReference>
<evidence type="ECO:0000256" key="4">
    <source>
        <dbReference type="ARBA" id="ARBA00022753"/>
    </source>
</evidence>
<dbReference type="GO" id="GO:0061740">
    <property type="term" value="P:protein targeting to lysosome involved in chaperone-mediated autophagy"/>
    <property type="evidence" value="ECO:0007669"/>
    <property type="project" value="TreeGrafter"/>
</dbReference>
<dbReference type="AlphaFoldDB" id="V8NJT0"/>
<dbReference type="OrthoDB" id="6232933at2759"/>
<keyword evidence="3" id="KW-0732">Signal</keyword>
<dbReference type="Pfam" id="PF21222">
    <property type="entry name" value="Lamp2_2nd"/>
    <property type="match status" value="1"/>
</dbReference>
<dbReference type="InterPro" id="IPR048528">
    <property type="entry name" value="Lamp2-like_luminal"/>
</dbReference>
<evidence type="ECO:0000256" key="2">
    <source>
        <dbReference type="ARBA" id="ARBA00022692"/>
    </source>
</evidence>
<dbReference type="PANTHER" id="PTHR11506:SF6">
    <property type="entry name" value="LYSOSOME-ASSOCIATED MEMBRANE GLYCOPROTEIN 2"/>
    <property type="match status" value="1"/>
</dbReference>
<gene>
    <name evidence="11" type="primary">LAMP1</name>
    <name evidence="11" type="ORF">L345_12017</name>
</gene>
<dbReference type="PANTHER" id="PTHR11506">
    <property type="entry name" value="LYSOSOME-ASSOCIATED MEMBRANE GLYCOPROTEIN"/>
    <property type="match status" value="1"/>
</dbReference>
<evidence type="ECO:0000256" key="3">
    <source>
        <dbReference type="ARBA" id="ARBA00022729"/>
    </source>
</evidence>
<accession>V8NJT0</accession>
<evidence type="ECO:0000259" key="10">
    <source>
        <dbReference type="Pfam" id="PF21222"/>
    </source>
</evidence>
<comment type="subcellular location">
    <subcellularLocation>
        <location evidence="1">Endosome membrane</location>
        <topology evidence="1">Single-pass type I membrane protein</topology>
    </subcellularLocation>
</comment>
<dbReference type="EMBL" id="AZIM01003378">
    <property type="protein sequence ID" value="ETE62231.1"/>
    <property type="molecule type" value="Genomic_DNA"/>
</dbReference>
<dbReference type="GO" id="GO:0009267">
    <property type="term" value="P:cellular response to starvation"/>
    <property type="evidence" value="ECO:0007669"/>
    <property type="project" value="TreeGrafter"/>
</dbReference>
<comment type="caution">
    <text evidence="11">The sequence shown here is derived from an EMBL/GenBank/DDBJ whole genome shotgun (WGS) entry which is preliminary data.</text>
</comment>
<dbReference type="GO" id="GO:0000421">
    <property type="term" value="C:autophagosome membrane"/>
    <property type="evidence" value="ECO:0007669"/>
    <property type="project" value="TreeGrafter"/>
</dbReference>
<feature type="domain" description="Lysosome-associated membrane glycoprotein 2-like transmembrane" evidence="10">
    <location>
        <begin position="338"/>
        <end position="369"/>
    </location>
</feature>
<evidence type="ECO:0000313" key="12">
    <source>
        <dbReference type="Proteomes" id="UP000018936"/>
    </source>
</evidence>
<dbReference type="InterPro" id="IPR002000">
    <property type="entry name" value="Lysosome-assoc_membr_glycop"/>
</dbReference>
<keyword evidence="5 8" id="KW-1133">Transmembrane helix</keyword>
<dbReference type="GO" id="GO:0005886">
    <property type="term" value="C:plasma membrane"/>
    <property type="evidence" value="ECO:0007669"/>
    <property type="project" value="TreeGrafter"/>
</dbReference>
<keyword evidence="12" id="KW-1185">Reference proteome</keyword>
<dbReference type="GO" id="GO:0097352">
    <property type="term" value="P:autophagosome maturation"/>
    <property type="evidence" value="ECO:0007669"/>
    <property type="project" value="TreeGrafter"/>
</dbReference>
<dbReference type="Proteomes" id="UP000018936">
    <property type="component" value="Unassembled WGS sequence"/>
</dbReference>
<keyword evidence="7" id="KW-0325">Glycoprotein</keyword>
<evidence type="ECO:0000256" key="5">
    <source>
        <dbReference type="ARBA" id="ARBA00022989"/>
    </source>
</evidence>
<proteinExistence type="predicted"/>
<feature type="transmembrane region" description="Helical" evidence="8">
    <location>
        <begin position="336"/>
        <end position="359"/>
    </location>
</feature>
<dbReference type="GO" id="GO:0005765">
    <property type="term" value="C:lysosomal membrane"/>
    <property type="evidence" value="ECO:0007669"/>
    <property type="project" value="TreeGrafter"/>
</dbReference>
<feature type="domain" description="Lysosome-associated membrane glycoprotein 2-like luminal" evidence="9">
    <location>
        <begin position="64"/>
        <end position="113"/>
    </location>
</feature>
<evidence type="ECO:0000256" key="1">
    <source>
        <dbReference type="ARBA" id="ARBA00004530"/>
    </source>
</evidence>